<dbReference type="Proteomes" id="UP000041254">
    <property type="component" value="Unassembled WGS sequence"/>
</dbReference>
<feature type="region of interest" description="Disordered" evidence="1">
    <location>
        <begin position="374"/>
        <end position="396"/>
    </location>
</feature>
<name>A0A0G4EN05_VITBC</name>
<keyword evidence="3" id="KW-1185">Reference proteome</keyword>
<proteinExistence type="predicted"/>
<accession>A0A0G4EN05</accession>
<feature type="compositionally biased region" description="Basic and acidic residues" evidence="1">
    <location>
        <begin position="81"/>
        <end position="91"/>
    </location>
</feature>
<feature type="compositionally biased region" description="Acidic residues" evidence="1">
    <location>
        <begin position="41"/>
        <end position="52"/>
    </location>
</feature>
<evidence type="ECO:0000313" key="3">
    <source>
        <dbReference type="Proteomes" id="UP000041254"/>
    </source>
</evidence>
<sequence>MSTSTRGRRLEEVLAQRRQIVDTLSAHYESQPKERVADYSYEPEEPDDDDIDDIRVRPHVEGYESLVLRNRADSPGSSKSKRTDDCRDRSASEFTPRAKLKAASEYAANDSPVHDDLAVGREGPGALCINFSQPTSLLGAHLAATRHLLLPRRSLDDMSNHPSPPTASIRRRSVSADALVYHAKIVAHLGGNPRRTHPDDIEIHDENQLAALAQQLFLDECTRAQRDPDLQADLRKAQTRASLYWDTRSKTFLLHWERLPAVPSGAARASEYPQRGTELFSPSEYSRRGLQRALASIKGAWGNLPFTLQDAATSQPHSQQDQQQQQGGGESESASASAADRGGAAAGGTSVGVGVGMGMGRLLEGSVFPAAAAGGGAGGAVDDPSPVGVSDPERGPPALSRVLARMEADLDARGSLVLNSIDMLEHKKGWIASHPSGADGIDLSGLLPSARRGTIVSGDSPRGGARVRSTPAGQQTARPPPKQKRRRRDPGCFDFCTWGLLDCCGCGISSVCGLDDAIDEYIASDETDEGASDDVLTVPTDPVC</sequence>
<dbReference type="AlphaFoldDB" id="A0A0G4EN05"/>
<feature type="compositionally biased region" description="Low complexity" evidence="1">
    <location>
        <begin position="318"/>
        <end position="343"/>
    </location>
</feature>
<dbReference type="InParanoid" id="A0A0G4EN05"/>
<evidence type="ECO:0000256" key="1">
    <source>
        <dbReference type="SAM" id="MobiDB-lite"/>
    </source>
</evidence>
<dbReference type="VEuPathDB" id="CryptoDB:Vbra_22906"/>
<feature type="region of interest" description="Disordered" evidence="1">
    <location>
        <begin position="24"/>
        <end position="55"/>
    </location>
</feature>
<feature type="region of interest" description="Disordered" evidence="1">
    <location>
        <begin position="69"/>
        <end position="97"/>
    </location>
</feature>
<dbReference type="EMBL" id="CDMY01000269">
    <property type="protein sequence ID" value="CEL98370.1"/>
    <property type="molecule type" value="Genomic_DNA"/>
</dbReference>
<evidence type="ECO:0000313" key="2">
    <source>
        <dbReference type="EMBL" id="CEL98370.1"/>
    </source>
</evidence>
<feature type="region of interest" description="Disordered" evidence="1">
    <location>
        <begin position="452"/>
        <end position="488"/>
    </location>
</feature>
<protein>
    <submittedName>
        <fullName evidence="2">Uncharacterized protein</fullName>
    </submittedName>
</protein>
<gene>
    <name evidence="2" type="ORF">Vbra_22906</name>
</gene>
<reference evidence="2 3" key="1">
    <citation type="submission" date="2014-11" db="EMBL/GenBank/DDBJ databases">
        <authorList>
            <person name="Zhu J."/>
            <person name="Qi W."/>
            <person name="Song R."/>
        </authorList>
    </citation>
    <scope>NUCLEOTIDE SEQUENCE [LARGE SCALE GENOMIC DNA]</scope>
</reference>
<feature type="region of interest" description="Disordered" evidence="1">
    <location>
        <begin position="525"/>
        <end position="544"/>
    </location>
</feature>
<organism evidence="2 3">
    <name type="scientific">Vitrella brassicaformis (strain CCMP3155)</name>
    <dbReference type="NCBI Taxonomy" id="1169540"/>
    <lineage>
        <taxon>Eukaryota</taxon>
        <taxon>Sar</taxon>
        <taxon>Alveolata</taxon>
        <taxon>Colpodellida</taxon>
        <taxon>Vitrellaceae</taxon>
        <taxon>Vitrella</taxon>
    </lineage>
</organism>
<feature type="region of interest" description="Disordered" evidence="1">
    <location>
        <begin position="311"/>
        <end position="346"/>
    </location>
</feature>